<dbReference type="InterPro" id="IPR029063">
    <property type="entry name" value="SAM-dependent_MTases_sf"/>
</dbReference>
<feature type="domain" description="MCP methyltransferase CheR-type SAM-binding" evidence="1">
    <location>
        <begin position="180"/>
        <end position="311"/>
    </location>
</feature>
<comment type="caution">
    <text evidence="2">The sequence shown here is derived from an EMBL/GenBank/DDBJ whole genome shotgun (WGS) entry which is preliminary data.</text>
</comment>
<protein>
    <submittedName>
        <fullName evidence="2">Chemotaxis protein CheR</fullName>
    </submittedName>
</protein>
<dbReference type="Pfam" id="PF01739">
    <property type="entry name" value="CheR"/>
    <property type="match status" value="1"/>
</dbReference>
<evidence type="ECO:0000313" key="3">
    <source>
        <dbReference type="Proteomes" id="UP000031433"/>
    </source>
</evidence>
<keyword evidence="3" id="KW-1185">Reference proteome</keyword>
<evidence type="ECO:0000259" key="1">
    <source>
        <dbReference type="Pfam" id="PF01739"/>
    </source>
</evidence>
<dbReference type="RefSeq" id="WP_039647844.1">
    <property type="nucleotide sequence ID" value="NZ_JXBL01000001.1"/>
</dbReference>
<sequence length="352" mass="38754">MSMHHAPLHPCFDPVGTSNQLSRLLVSGPIVDADLDRRIARLRERFRTYCDTYPFGIWDSGLVVTREMRAQTDILLPLAEIRPAFVRLFRLALRFPPLLEATPLTTAGSWLDLLERLGTSAARTNPARLLEQLAGDGERRTGFVFSLFIPRQYGGGFDRYPGQTVFLKRWIGQRGAPERGIFSVLDAACGCGEGTYALARLLLDAGIAPERFRVLGSSLEEIELFAARHAFFPHDQRRGEILRSFAAPLFAAGAATSIGFVREDIREATNGAWDVILCNGILGGPFLHDRQTLERAIARLAARLAPGGLIVAADRFHEGWKRRVPAAMLEEMLRKAGLTVLAAGEGVAGVRP</sequence>
<dbReference type="EMBL" id="JXBL01000001">
    <property type="protein sequence ID" value="KIE43973.1"/>
    <property type="molecule type" value="Genomic_DNA"/>
</dbReference>
<organism evidence="2 3">
    <name type="scientific">Geobacter soli</name>
    <dbReference type="NCBI Taxonomy" id="1510391"/>
    <lineage>
        <taxon>Bacteria</taxon>
        <taxon>Pseudomonadati</taxon>
        <taxon>Thermodesulfobacteriota</taxon>
        <taxon>Desulfuromonadia</taxon>
        <taxon>Geobacterales</taxon>
        <taxon>Geobacteraceae</taxon>
        <taxon>Geobacter</taxon>
    </lineage>
</organism>
<name>A0A0C1TXB2_9BACT</name>
<dbReference type="AlphaFoldDB" id="A0A0C1TXB2"/>
<dbReference type="Gene3D" id="3.40.50.150">
    <property type="entry name" value="Vaccinia Virus protein VP39"/>
    <property type="match status" value="1"/>
</dbReference>
<dbReference type="InterPro" id="IPR022642">
    <property type="entry name" value="CheR_C"/>
</dbReference>
<dbReference type="SUPFAM" id="SSF53335">
    <property type="entry name" value="S-adenosyl-L-methionine-dependent methyltransferases"/>
    <property type="match status" value="1"/>
</dbReference>
<gene>
    <name evidence="2" type="ORF">SE37_15770</name>
</gene>
<evidence type="ECO:0000313" key="2">
    <source>
        <dbReference type="EMBL" id="KIE43973.1"/>
    </source>
</evidence>
<proteinExistence type="predicted"/>
<dbReference type="Proteomes" id="UP000031433">
    <property type="component" value="Unassembled WGS sequence"/>
</dbReference>
<reference evidence="2 3" key="1">
    <citation type="submission" date="2015-01" db="EMBL/GenBank/DDBJ databases">
        <title>Genome sequence of the anaerobic bacterium Geobacter soli GSS01, a dissimilatory Fe(III) reducer from soil.</title>
        <authorList>
            <person name="Yang G."/>
            <person name="Zhou S."/>
        </authorList>
    </citation>
    <scope>NUCLEOTIDE SEQUENCE [LARGE SCALE GENOMIC DNA]</scope>
    <source>
        <strain evidence="2 3">GSS01</strain>
    </source>
</reference>
<accession>A0A0C1TXB2</accession>